<evidence type="ECO:0000313" key="3">
    <source>
        <dbReference type="Proteomes" id="UP001292094"/>
    </source>
</evidence>
<accession>A0AAE1U7Y2</accession>
<name>A0AAE1U7Y2_9EUCA</name>
<proteinExistence type="predicted"/>
<protein>
    <submittedName>
        <fullName evidence="2">Uncharacterized protein</fullName>
    </submittedName>
</protein>
<evidence type="ECO:0000256" key="1">
    <source>
        <dbReference type="SAM" id="MobiDB-lite"/>
    </source>
</evidence>
<organism evidence="2 3">
    <name type="scientific">Petrolisthes manimaculis</name>
    <dbReference type="NCBI Taxonomy" id="1843537"/>
    <lineage>
        <taxon>Eukaryota</taxon>
        <taxon>Metazoa</taxon>
        <taxon>Ecdysozoa</taxon>
        <taxon>Arthropoda</taxon>
        <taxon>Crustacea</taxon>
        <taxon>Multicrustacea</taxon>
        <taxon>Malacostraca</taxon>
        <taxon>Eumalacostraca</taxon>
        <taxon>Eucarida</taxon>
        <taxon>Decapoda</taxon>
        <taxon>Pleocyemata</taxon>
        <taxon>Anomura</taxon>
        <taxon>Galatheoidea</taxon>
        <taxon>Porcellanidae</taxon>
        <taxon>Petrolisthes</taxon>
    </lineage>
</organism>
<reference evidence="2" key="1">
    <citation type="submission" date="2023-11" db="EMBL/GenBank/DDBJ databases">
        <title>Genome assemblies of two species of porcelain crab, Petrolisthes cinctipes and Petrolisthes manimaculis (Anomura: Porcellanidae).</title>
        <authorList>
            <person name="Angst P."/>
        </authorList>
    </citation>
    <scope>NUCLEOTIDE SEQUENCE</scope>
    <source>
        <strain evidence="2">PB745_02</strain>
        <tissue evidence="2">Gill</tissue>
    </source>
</reference>
<dbReference type="EMBL" id="JAWZYT010001742">
    <property type="protein sequence ID" value="KAK4309485.1"/>
    <property type="molecule type" value="Genomic_DNA"/>
</dbReference>
<dbReference type="AlphaFoldDB" id="A0AAE1U7Y2"/>
<evidence type="ECO:0000313" key="2">
    <source>
        <dbReference type="EMBL" id="KAK4309485.1"/>
    </source>
</evidence>
<gene>
    <name evidence="2" type="ORF">Pmani_018887</name>
</gene>
<sequence length="115" mass="12676">MTTQTASHHMCRDGYHYEAPVNDCQNKEQRSEEYKHIGVAVIPIFRLAHPRLIRWCGFHFEVRAERAVEVRVEGSIFALPPGHARGGVPVGSEGPAGVRASTPGGWQEGGKQTSK</sequence>
<dbReference type="Proteomes" id="UP001292094">
    <property type="component" value="Unassembled WGS sequence"/>
</dbReference>
<feature type="region of interest" description="Disordered" evidence="1">
    <location>
        <begin position="83"/>
        <end position="115"/>
    </location>
</feature>
<keyword evidence="3" id="KW-1185">Reference proteome</keyword>
<comment type="caution">
    <text evidence="2">The sequence shown here is derived from an EMBL/GenBank/DDBJ whole genome shotgun (WGS) entry which is preliminary data.</text>
</comment>